<feature type="domain" description="VTT" evidence="2">
    <location>
        <begin position="18"/>
        <end position="117"/>
    </location>
</feature>
<protein>
    <submittedName>
        <fullName evidence="3">Hypothetical membrane protein</fullName>
    </submittedName>
</protein>
<evidence type="ECO:0000259" key="2">
    <source>
        <dbReference type="Pfam" id="PF09335"/>
    </source>
</evidence>
<evidence type="ECO:0000313" key="3">
    <source>
        <dbReference type="EMBL" id="BAF58315.1"/>
    </source>
</evidence>
<feature type="transmembrane region" description="Helical" evidence="1">
    <location>
        <begin position="71"/>
        <end position="98"/>
    </location>
</feature>
<keyword evidence="1" id="KW-1133">Transmembrane helix</keyword>
<accession>A5D618</accession>
<keyword evidence="1" id="KW-0472">Membrane</keyword>
<dbReference type="Proteomes" id="UP000006556">
    <property type="component" value="Chromosome"/>
</dbReference>
<proteinExistence type="predicted"/>
<reference evidence="4" key="1">
    <citation type="journal article" date="2008" name="Genome Res.">
        <title>The genome of Pelotomaculum thermopropionicum reveals niche-associated evolution in anaerobic microbiota.</title>
        <authorList>
            <person name="Kosaka T."/>
            <person name="Kato S."/>
            <person name="Shimoyama T."/>
            <person name="Ishii S."/>
            <person name="Abe T."/>
            <person name="Watanabe K."/>
        </authorList>
    </citation>
    <scope>NUCLEOTIDE SEQUENCE [LARGE SCALE GENOMIC DNA]</scope>
    <source>
        <strain evidence="4">DSM 13744 / JCM 10971 / SI</strain>
    </source>
</reference>
<keyword evidence="1" id="KW-0812">Transmembrane</keyword>
<gene>
    <name evidence="3" type="ordered locus">PTH_0134</name>
</gene>
<dbReference type="KEGG" id="pth:PTH_0134"/>
<organism evidence="3 4">
    <name type="scientific">Pelotomaculum thermopropionicum (strain DSM 13744 / JCM 10971 / SI)</name>
    <dbReference type="NCBI Taxonomy" id="370438"/>
    <lineage>
        <taxon>Bacteria</taxon>
        <taxon>Bacillati</taxon>
        <taxon>Bacillota</taxon>
        <taxon>Clostridia</taxon>
        <taxon>Eubacteriales</taxon>
        <taxon>Desulfotomaculaceae</taxon>
        <taxon>Pelotomaculum</taxon>
    </lineage>
</organism>
<evidence type="ECO:0000256" key="1">
    <source>
        <dbReference type="SAM" id="Phobius"/>
    </source>
</evidence>
<feature type="transmembrane region" description="Helical" evidence="1">
    <location>
        <begin position="104"/>
        <end position="120"/>
    </location>
</feature>
<keyword evidence="4" id="KW-1185">Reference proteome</keyword>
<dbReference type="AlphaFoldDB" id="A5D618"/>
<evidence type="ECO:0000313" key="4">
    <source>
        <dbReference type="Proteomes" id="UP000006556"/>
    </source>
</evidence>
<dbReference type="InterPro" id="IPR032816">
    <property type="entry name" value="VTT_dom"/>
</dbReference>
<name>A5D618_PELTS</name>
<dbReference type="EMBL" id="AP009389">
    <property type="protein sequence ID" value="BAF58315.1"/>
    <property type="molecule type" value="Genomic_DNA"/>
</dbReference>
<dbReference type="Pfam" id="PF09335">
    <property type="entry name" value="VTT_dom"/>
    <property type="match status" value="1"/>
</dbReference>
<feature type="transmembrane region" description="Helical" evidence="1">
    <location>
        <begin position="16"/>
        <end position="35"/>
    </location>
</feature>
<sequence length="122" mass="13467">MPFGPMSRKFQKEQRILGNSFWGGLPAFFLSVAGFVAGSLYAYAAGLVLGLIPSNLGWFRAERVESFISGYGHYAALLFYAIPFPPLGLVSYLAGFLALDIKKFLLACIIGQILGYFWCLRL</sequence>
<dbReference type="HOGENOM" id="CLU_2024513_0_0_9"/>
<dbReference type="STRING" id="370438.PTH_0134"/>